<dbReference type="RefSeq" id="WP_130127679.1">
    <property type="nucleotide sequence ID" value="NZ_CBCSDF010000004.1"/>
</dbReference>
<dbReference type="GeneID" id="98337620"/>
<dbReference type="PANTHER" id="PTHR19353">
    <property type="entry name" value="FATTY ACID DESATURASE 2"/>
    <property type="match status" value="1"/>
</dbReference>
<evidence type="ECO:0000256" key="1">
    <source>
        <dbReference type="SAM" id="Phobius"/>
    </source>
</evidence>
<reference evidence="4 6" key="2">
    <citation type="submission" date="2023-10" db="EMBL/GenBank/DDBJ databases">
        <title>To unveil natural product biosynthetic capacity in Pseudoalteromonas.</title>
        <authorList>
            <person name="Wang J."/>
        </authorList>
    </citation>
    <scope>NUCLEOTIDE SEQUENCE [LARGE SCALE GENOMIC DNA]</scope>
    <source>
        <strain evidence="4 6">DSM 15914</strain>
    </source>
</reference>
<reference evidence="3" key="1">
    <citation type="submission" date="2019-10" db="EMBL/GenBank/DDBJ databases">
        <authorList>
            <person name="Paulsen S."/>
        </authorList>
    </citation>
    <scope>NUCLEOTIDE SEQUENCE</scope>
    <source>
        <strain evidence="3">LMG 19692</strain>
    </source>
</reference>
<dbReference type="EMBL" id="WEIA01000003">
    <property type="protein sequence ID" value="NLR20850.1"/>
    <property type="molecule type" value="Genomic_DNA"/>
</dbReference>
<keyword evidence="4" id="KW-0560">Oxidoreductase</keyword>
<feature type="transmembrane region" description="Helical" evidence="1">
    <location>
        <begin position="28"/>
        <end position="47"/>
    </location>
</feature>
<keyword evidence="1" id="KW-1133">Transmembrane helix</keyword>
<dbReference type="EMBL" id="CP137579">
    <property type="protein sequence ID" value="WOX30907.1"/>
    <property type="molecule type" value="Genomic_DNA"/>
</dbReference>
<dbReference type="InterPro" id="IPR005804">
    <property type="entry name" value="FA_desaturase_dom"/>
</dbReference>
<dbReference type="CDD" id="cd03510">
    <property type="entry name" value="Rhizobitoxine-FADS-like"/>
    <property type="match status" value="1"/>
</dbReference>
<keyword evidence="1" id="KW-0812">Transmembrane</keyword>
<gene>
    <name evidence="3" type="ORF">F9Y85_05850</name>
    <name evidence="4" type="ORF">R5H13_23830</name>
</gene>
<accession>A0A8I2H8H8</accession>
<evidence type="ECO:0000259" key="2">
    <source>
        <dbReference type="Pfam" id="PF00487"/>
    </source>
</evidence>
<feature type="transmembrane region" description="Helical" evidence="1">
    <location>
        <begin position="192"/>
        <end position="210"/>
    </location>
</feature>
<dbReference type="EC" id="1.14.19.-" evidence="4"/>
<organism evidence="3 5">
    <name type="scientific">Pseudoalteromonas maricaloris</name>
    <dbReference type="NCBI Taxonomy" id="184924"/>
    <lineage>
        <taxon>Bacteria</taxon>
        <taxon>Pseudomonadati</taxon>
        <taxon>Pseudomonadota</taxon>
        <taxon>Gammaproteobacteria</taxon>
        <taxon>Alteromonadales</taxon>
        <taxon>Pseudoalteromonadaceae</taxon>
        <taxon>Pseudoalteromonas</taxon>
    </lineage>
</organism>
<name>A0A8I2H8H8_9GAMM</name>
<proteinExistence type="predicted"/>
<dbReference type="GO" id="GO:0016020">
    <property type="term" value="C:membrane"/>
    <property type="evidence" value="ECO:0007669"/>
    <property type="project" value="TreeGrafter"/>
</dbReference>
<dbReference type="PANTHER" id="PTHR19353:SF19">
    <property type="entry name" value="DELTA(5) FATTY ACID DESATURASE C-RELATED"/>
    <property type="match status" value="1"/>
</dbReference>
<evidence type="ECO:0000313" key="4">
    <source>
        <dbReference type="EMBL" id="WOX30907.1"/>
    </source>
</evidence>
<dbReference type="AlphaFoldDB" id="A0A8I2H8H8"/>
<dbReference type="Proteomes" id="UP001304419">
    <property type="component" value="Chromosome 2"/>
</dbReference>
<sequence>MSNANSSLDMKISRETLRKISKLKRDNYSCLLIILFNCLIVAVSIYVCVVVSYIFYPLAVILIGSVHRVFANLLHETSHNTFAENKILNHIGGTYLSSYLVFHMAVPYKCSHMKHHSHLGDRQEDPDFEFHISCGLYDNSQPVHWFIIKNILLSMIGYRSIQYIKYIFKDRIFFDMTGQSDKTKREAVRERWAFFVYWAVLASLIVYFGVITEFILFWLVPMFTAGITIGWLAELAEHYPLPELEKESLFLTRNRNGTWLENFIIGRHGDRYHLIHHLAPNIPCYKYKAAHQALLNEEAYRNWNDMCGGIFTWRNDKEESLISFIIKYRDWQKTNPDSESFCTYLIQKQAS</sequence>
<dbReference type="GO" id="GO:0016717">
    <property type="term" value="F:oxidoreductase activity, acting on paired donors, with oxidation of a pair of donors resulting in the reduction of molecular oxygen to two molecules of water"/>
    <property type="evidence" value="ECO:0007669"/>
    <property type="project" value="TreeGrafter"/>
</dbReference>
<evidence type="ECO:0000313" key="5">
    <source>
        <dbReference type="Proteomes" id="UP000646877"/>
    </source>
</evidence>
<feature type="domain" description="Fatty acid desaturase" evidence="2">
    <location>
        <begin position="54"/>
        <end position="299"/>
    </location>
</feature>
<evidence type="ECO:0000313" key="6">
    <source>
        <dbReference type="Proteomes" id="UP001304419"/>
    </source>
</evidence>
<keyword evidence="6" id="KW-1185">Reference proteome</keyword>
<feature type="transmembrane region" description="Helical" evidence="1">
    <location>
        <begin position="53"/>
        <end position="75"/>
    </location>
</feature>
<protein>
    <submittedName>
        <fullName evidence="3">Fatty acid desaturase family protein</fullName>
        <ecNumber evidence="4">1.14.19.-</ecNumber>
    </submittedName>
</protein>
<evidence type="ECO:0000313" key="3">
    <source>
        <dbReference type="EMBL" id="NLR20850.1"/>
    </source>
</evidence>
<feature type="transmembrane region" description="Helical" evidence="1">
    <location>
        <begin position="87"/>
        <end position="106"/>
    </location>
</feature>
<dbReference type="InterPro" id="IPR012171">
    <property type="entry name" value="Fatty_acid_desaturase"/>
</dbReference>
<dbReference type="Pfam" id="PF00487">
    <property type="entry name" value="FA_desaturase"/>
    <property type="match status" value="1"/>
</dbReference>
<dbReference type="GO" id="GO:0008610">
    <property type="term" value="P:lipid biosynthetic process"/>
    <property type="evidence" value="ECO:0007669"/>
    <property type="project" value="UniProtKB-ARBA"/>
</dbReference>
<feature type="transmembrane region" description="Helical" evidence="1">
    <location>
        <begin position="143"/>
        <end position="161"/>
    </location>
</feature>
<keyword evidence="1" id="KW-0472">Membrane</keyword>
<dbReference type="Proteomes" id="UP000646877">
    <property type="component" value="Unassembled WGS sequence"/>
</dbReference>